<comment type="caution">
    <text evidence="1">The sequence shown here is derived from an EMBL/GenBank/DDBJ whole genome shotgun (WGS) entry which is preliminary data.</text>
</comment>
<reference evidence="1 2" key="1">
    <citation type="journal article" date="2012" name="Genome Biol.">
        <title>The genome of the polar eukaryotic microalga coccomyxa subellipsoidea reveals traits of cold adaptation.</title>
        <authorList>
            <person name="Blanc G."/>
            <person name="Agarkova I."/>
            <person name="Grimwood J."/>
            <person name="Kuo A."/>
            <person name="Brueggeman A."/>
            <person name="Dunigan D."/>
            <person name="Gurnon J."/>
            <person name="Ladunga I."/>
            <person name="Lindquist E."/>
            <person name="Lucas S."/>
            <person name="Pangilinan J."/>
            <person name="Proschold T."/>
            <person name="Salamov A."/>
            <person name="Schmutz J."/>
            <person name="Weeks D."/>
            <person name="Yamada T."/>
            <person name="Claverie J.M."/>
            <person name="Grigoriev I."/>
            <person name="Van Etten J."/>
            <person name="Lomsadze A."/>
            <person name="Borodovsky M."/>
        </authorList>
    </citation>
    <scope>NUCLEOTIDE SEQUENCE [LARGE SCALE GENOMIC DNA]</scope>
    <source>
        <strain evidence="1 2">C-169</strain>
    </source>
</reference>
<dbReference type="KEGG" id="csl:COCSUDRAFT_56179"/>
<dbReference type="AlphaFoldDB" id="I0YVT6"/>
<protein>
    <submittedName>
        <fullName evidence="1">Uncharacterized protein</fullName>
    </submittedName>
</protein>
<dbReference type="GeneID" id="17040491"/>
<evidence type="ECO:0000313" key="2">
    <source>
        <dbReference type="Proteomes" id="UP000007264"/>
    </source>
</evidence>
<proteinExistence type="predicted"/>
<evidence type="ECO:0000313" key="1">
    <source>
        <dbReference type="EMBL" id="EIE22505.1"/>
    </source>
</evidence>
<dbReference type="Proteomes" id="UP000007264">
    <property type="component" value="Unassembled WGS sequence"/>
</dbReference>
<name>I0YVT6_COCSC</name>
<sequence length="62" mass="6743">MSLTRPLTLLQAGPAPRAAKARAGLALRHRPRMALYQVACHLTLTPGAKSTPQFCRGSLRVY</sequence>
<accession>I0YVT6</accession>
<gene>
    <name evidence="1" type="ORF">COCSUDRAFT_56179</name>
</gene>
<dbReference type="RefSeq" id="XP_005647049.1">
    <property type="nucleotide sequence ID" value="XM_005646992.1"/>
</dbReference>
<keyword evidence="2" id="KW-1185">Reference proteome</keyword>
<organism evidence="1 2">
    <name type="scientific">Coccomyxa subellipsoidea (strain C-169)</name>
    <name type="common">Green microalga</name>
    <dbReference type="NCBI Taxonomy" id="574566"/>
    <lineage>
        <taxon>Eukaryota</taxon>
        <taxon>Viridiplantae</taxon>
        <taxon>Chlorophyta</taxon>
        <taxon>core chlorophytes</taxon>
        <taxon>Trebouxiophyceae</taxon>
        <taxon>Trebouxiophyceae incertae sedis</taxon>
        <taxon>Coccomyxaceae</taxon>
        <taxon>Coccomyxa</taxon>
        <taxon>Coccomyxa subellipsoidea</taxon>
    </lineage>
</organism>
<dbReference type="EMBL" id="AGSI01000010">
    <property type="protein sequence ID" value="EIE22505.1"/>
    <property type="molecule type" value="Genomic_DNA"/>
</dbReference>